<dbReference type="Gene3D" id="3.40.50.1820">
    <property type="entry name" value="alpha/beta hydrolase"/>
    <property type="match status" value="1"/>
</dbReference>
<proteinExistence type="predicted"/>
<dbReference type="EMBL" id="SWCI01000013">
    <property type="protein sequence ID" value="TKB47622.1"/>
    <property type="molecule type" value="Genomic_DNA"/>
</dbReference>
<protein>
    <recommendedName>
        <fullName evidence="2">Serine aminopeptidase S33 domain-containing protein</fullName>
    </recommendedName>
</protein>
<organism evidence="3 4">
    <name type="scientific">Ferrimonas sediminicola</name>
    <dbReference type="NCBI Taxonomy" id="2569538"/>
    <lineage>
        <taxon>Bacteria</taxon>
        <taxon>Pseudomonadati</taxon>
        <taxon>Pseudomonadota</taxon>
        <taxon>Gammaproteobacteria</taxon>
        <taxon>Alteromonadales</taxon>
        <taxon>Ferrimonadaceae</taxon>
        <taxon>Ferrimonas</taxon>
    </lineage>
</organism>
<evidence type="ECO:0000259" key="2">
    <source>
        <dbReference type="Pfam" id="PF12146"/>
    </source>
</evidence>
<gene>
    <name evidence="3" type="ORF">FCL40_15540</name>
</gene>
<reference evidence="3 4" key="1">
    <citation type="submission" date="2019-04" db="EMBL/GenBank/DDBJ databases">
        <authorList>
            <person name="Hwang J.C."/>
        </authorList>
    </citation>
    <scope>NUCLEOTIDE SEQUENCE [LARGE SCALE GENOMIC DNA]</scope>
    <source>
        <strain evidence="3 4">IMCC35001</strain>
    </source>
</reference>
<dbReference type="AlphaFoldDB" id="A0A4U1B9Z6"/>
<dbReference type="InterPro" id="IPR022742">
    <property type="entry name" value="Hydrolase_4"/>
</dbReference>
<dbReference type="OrthoDB" id="2086224at2"/>
<evidence type="ECO:0000313" key="3">
    <source>
        <dbReference type="EMBL" id="TKB47622.1"/>
    </source>
</evidence>
<name>A0A4U1B9Z6_9GAMM</name>
<comment type="caution">
    <text evidence="3">The sequence shown here is derived from an EMBL/GenBank/DDBJ whole genome shotgun (WGS) entry which is preliminary data.</text>
</comment>
<feature type="compositionally biased region" description="Gly residues" evidence="1">
    <location>
        <begin position="194"/>
        <end position="203"/>
    </location>
</feature>
<keyword evidence="4" id="KW-1185">Reference proteome</keyword>
<sequence length="237" mass="25323">MRLLPLLPLWVLLTLGGCASLIADKIVEPPARRPGTPESQFVTELRLAPHQFCIRDRCLSYLKKKDGFRWGSGIKFTWTVDVGGRFTQMTLSRDGGLPAWGTVVLLHGYRMNKESMALLAAYWVMMGFEVLIPDLGGHGQSDGPFSFGVGDAGLLSLWLDRQHPRQPLFLVVGSAASAATAVSGWELHGRDGGDAPGLGAGGRGRADPAGAHGGSGNRRVGLPAQLRLGMDEAASPR</sequence>
<dbReference type="Pfam" id="PF12146">
    <property type="entry name" value="Hydrolase_4"/>
    <property type="match status" value="1"/>
</dbReference>
<dbReference type="PROSITE" id="PS51257">
    <property type="entry name" value="PROKAR_LIPOPROTEIN"/>
    <property type="match status" value="1"/>
</dbReference>
<feature type="domain" description="Serine aminopeptidase S33" evidence="2">
    <location>
        <begin position="101"/>
        <end position="171"/>
    </location>
</feature>
<dbReference type="SUPFAM" id="SSF53474">
    <property type="entry name" value="alpha/beta-Hydrolases"/>
    <property type="match status" value="1"/>
</dbReference>
<accession>A0A4U1B9Z6</accession>
<dbReference type="Proteomes" id="UP000305674">
    <property type="component" value="Unassembled WGS sequence"/>
</dbReference>
<feature type="region of interest" description="Disordered" evidence="1">
    <location>
        <begin position="186"/>
        <end position="237"/>
    </location>
</feature>
<dbReference type="InterPro" id="IPR029058">
    <property type="entry name" value="AB_hydrolase_fold"/>
</dbReference>
<evidence type="ECO:0000313" key="4">
    <source>
        <dbReference type="Proteomes" id="UP000305674"/>
    </source>
</evidence>
<evidence type="ECO:0000256" key="1">
    <source>
        <dbReference type="SAM" id="MobiDB-lite"/>
    </source>
</evidence>